<dbReference type="SMART" id="SM00191">
    <property type="entry name" value="Int_alpha"/>
    <property type="match status" value="4"/>
</dbReference>
<dbReference type="Pfam" id="PF17963">
    <property type="entry name" value="Big_9"/>
    <property type="match status" value="2"/>
</dbReference>
<dbReference type="EMBL" id="CP042425">
    <property type="protein sequence ID" value="QEL19194.1"/>
    <property type="molecule type" value="Genomic_DNA"/>
</dbReference>
<keyword evidence="1" id="KW-0732">Signal</keyword>
<dbReference type="OrthoDB" id="344301at2"/>
<gene>
    <name evidence="4" type="ORF">PX52LOC_06254</name>
</gene>
<dbReference type="Gene3D" id="2.60.40.3440">
    <property type="match status" value="1"/>
</dbReference>
<dbReference type="NCBIfam" id="NF038134">
    <property type="entry name" value="choice_anch_M"/>
    <property type="match status" value="1"/>
</dbReference>
<dbReference type="KEGG" id="lrs:PX52LOC_06254"/>
<dbReference type="Pfam" id="PF13517">
    <property type="entry name" value="FG-GAP_3"/>
    <property type="match status" value="1"/>
</dbReference>
<keyword evidence="2" id="KW-0677">Repeat</keyword>
<evidence type="ECO:0000256" key="2">
    <source>
        <dbReference type="ARBA" id="ARBA00022737"/>
    </source>
</evidence>
<reference evidence="5" key="1">
    <citation type="submission" date="2019-08" db="EMBL/GenBank/DDBJ databases">
        <title>Limnoglobus roseus gen. nov., sp. nov., a novel freshwater planctomycete with a giant genome from the family Gemmataceae.</title>
        <authorList>
            <person name="Kulichevskaya I.S."/>
            <person name="Naumoff D.G."/>
            <person name="Miroshnikov K."/>
            <person name="Ivanova A."/>
            <person name="Philippov D.A."/>
            <person name="Hakobyan A."/>
            <person name="Rijpstra I.C."/>
            <person name="Sinninghe Damste J.S."/>
            <person name="Liesack W."/>
            <person name="Dedysh S.N."/>
        </authorList>
    </citation>
    <scope>NUCLEOTIDE SEQUENCE [LARGE SCALE GENOMIC DNA]</scope>
    <source>
        <strain evidence="5">PX52</strain>
    </source>
</reference>
<proteinExistence type="predicted"/>
<organism evidence="4 5">
    <name type="scientific">Limnoglobus roseus</name>
    <dbReference type="NCBI Taxonomy" id="2598579"/>
    <lineage>
        <taxon>Bacteria</taxon>
        <taxon>Pseudomonadati</taxon>
        <taxon>Planctomycetota</taxon>
        <taxon>Planctomycetia</taxon>
        <taxon>Gemmatales</taxon>
        <taxon>Gemmataceae</taxon>
        <taxon>Limnoglobus</taxon>
    </lineage>
</organism>
<protein>
    <submittedName>
        <fullName evidence="4">Beta-propeller repeat protein</fullName>
    </submittedName>
</protein>
<evidence type="ECO:0000256" key="3">
    <source>
        <dbReference type="ARBA" id="ARBA00023180"/>
    </source>
</evidence>
<evidence type="ECO:0000256" key="1">
    <source>
        <dbReference type="ARBA" id="ARBA00022729"/>
    </source>
</evidence>
<dbReference type="Proteomes" id="UP000324974">
    <property type="component" value="Chromosome"/>
</dbReference>
<evidence type="ECO:0000313" key="4">
    <source>
        <dbReference type="EMBL" id="QEL19194.1"/>
    </source>
</evidence>
<dbReference type="InterPro" id="IPR028994">
    <property type="entry name" value="Integrin_alpha_N"/>
</dbReference>
<dbReference type="Gene3D" id="2.130.10.130">
    <property type="entry name" value="Integrin alpha, N-terminal"/>
    <property type="match status" value="2"/>
</dbReference>
<dbReference type="SUPFAM" id="SSF69318">
    <property type="entry name" value="Integrin alpha N-terminal domain"/>
    <property type="match status" value="1"/>
</dbReference>
<dbReference type="InterPro" id="IPR013519">
    <property type="entry name" value="Int_alpha_beta-p"/>
</dbReference>
<name>A0A5C1APP8_9BACT</name>
<dbReference type="Pfam" id="PF01839">
    <property type="entry name" value="FG-GAP"/>
    <property type="match status" value="1"/>
</dbReference>
<keyword evidence="5" id="KW-1185">Reference proteome</keyword>
<keyword evidence="3" id="KW-0325">Glycoprotein</keyword>
<accession>A0A5C1APP8</accession>
<dbReference type="RefSeq" id="WP_149113616.1">
    <property type="nucleotide sequence ID" value="NZ_CP042425.1"/>
</dbReference>
<evidence type="ECO:0000313" key="5">
    <source>
        <dbReference type="Proteomes" id="UP000324974"/>
    </source>
</evidence>
<dbReference type="InterPro" id="IPR013517">
    <property type="entry name" value="FG-GAP"/>
</dbReference>
<sequence length="2554" mass="263298">MLKQFLGLSLRPLRGTSRRERRAADRLRVVPLEDRVTPATYLESVVSGGHSDIALSYDNTRFLKWGAAINSDSFGSTLPSKTLLFAGRPSKTTLTDAKYTFLGADAAGDVWAFPQTANPTLPVPTVGVTAAGTLDSYVELDPRVAATNGATSQKWMKVALDAVVSGPTGGQVSVWQDSPTGPVAWITTANGIQAATAGGKDADALWVAPGQDSHYNWGFTTPGVYELRFKLSAFDGGAAVSIFQTVYFAVDTYDLNQPPVNVYPAAVNLSKNDTLVFFNDPATRLSFTDGDDSGGSSPAQVKVSATNGILTIDSSFYESLITGGMNGSPTLTLSGARQDVLFALERLNFQPTTDFVGDAIITLDTNDMGYFYPDNYGINGPNRDGQPDADSFPDNYLTDSDSFPIHVTFNTRPTITGLPPGIYSFDEDTTSPPVNFTVGDDLTPTADLKVTATTTLENVTVVVGGSGPNRFVQIMPGKDVTIGGYALINVTVNDGQYDTVGTFKFRLNEINDAPVLVRPTAVPDQVIDEDSGPYVSSVNGDPLVFELYDPDGTTPFFGYTSSDPLLFPQPYTDAGYTYRPIGLDPGTYSSKTHLGFVYLAPAPARFGTATITMWVADNAGAKSANVLTFKVTVNPVYDNPVLNIDHILAIPNATSTFDVLANDVFDQFTDPQIQVVGFTQPAHGVVTKTATPGVFRITPTPGYVTGANLPDTFTYTIRDVQDNEYTQTVRVRVANTLPMSFEAGALFDTQVSVDYHDGEWWTYAKSFYSFGNDPSVPDETYTDTYTDLDESPFVVDGNRNGFLKTNPVATPISSIYGVAVGDTYYVQPSNLTAQFAVAESVPGTFVAPAGGTSDVQFKLVGVTAPSGGYATFAKYVNNTNVLTPYWTTFGGIDVNDVFSLAPGAATAAAQYFWTFSKAGRYEVRFQAVGHVLDKSGTVVEVTSPVSTMYFDVNVASAPLVENPPMARNDTASVDRSAPGGSATILVLNNDSSSPDPLEVLTVTGVTQGASGSVSIAADGQSVVYTPNTGFFGADSFTYTITDEHGGTASATVNVTVLNTRPTATVGLDKANPLTSDTLTATATVSDADGDPVTLTYVWKVNGVTRRIFSTTSLTDTFNLSLAGNGNRGDAVTVEVTPRDAQSGTTVSATATIANTPPTASVVFSSASPRTNDVLTATVVAGDPDSDPVTLTYVWKVNGIVRRTVSGTAALTDSFDLSQPGNGDRGDTITVEITPFDGTTPGTTAMATATAVNSAPTGSVGLSSANLRTNDTLTATATTADDDGDAESLTYVWRVNGAIRRTFTTASLTDTFDLSQPGNGDRGDSVTVEVTPNDGTMAGSPSTASATVSSTPPTVAVSLNATNPRTRDTLTATAVPADIDGDVVTLTYVWKVNGVPRRTTTTTALTDTFDLSLAGNGSTGDTVTVEVTPNDGTAAGTAAMAVAVVVNSPPTATVSLSSSSPAVNAVLIATAAADDIDGDPVTLTYLWKVNGVTRRTFTTASLTDTLDLATLGSVNIGDAVTVEVTPDDGIVSGLTAAAAATVANSAPTVAVSLSPPSARTGDVLTATAVANDIDGDVVTLTYVWKVNGIARRTTTTTALTDTFDLSLAGNGDRGDAVTVEVTPADGTLNGTVRSAATTVADTAPTTGVSLSNNNPRTNAVLTATVTASDADGDPVALTYVWRVNGTVRRTTTTTALTDAFDLGGPNNGDHGDTVTVEVTPSDGFVSGTIATAAVTVINTAPGVTVGLSTAAPRSNEQLVATVSVNDLDGDSTTQTFVWKVGGVVRRSVTTTGLTDTFDLSLAGNGDLGDAVTVEVTSTDGSRASVPASTAATVVNTSPTAMVGLNSADPSTDVVLTATVTTSDADADPITLTYEWKVNGVTRRTVTTTSLTDTFDLSLAGNGDHGDAVTVEVTPADGTESGSLTRAAATIVNTAPTVTVSLDNSNPGTSDVVTATATASDLDGDPVTLVYVWKVGGVVRQTTTTTAGTDSFNLGTTGNGDHGDAVTVEVTPSDGSRPGSVATATATVANTAPAATVLLNRSTSQANDLLTATVTPSDRDGDPVRLTYVWKVNGIVKATRPGVTSLIDTFDLGGEGNGGRGDTVTVEVTPTDGTLAGAITSAAATVVNTAPGVIVQLSNPAPGTGGTLTATAMATDADGDPVMLTFVWTVNGTVRRTTTTAALTDVFDLSGDGNGSDGGVVTVQVTPADGTTNGTPSTATVTIPMPPMPSKGLDRQFAVGADAGLVPTAVLYNPNGSIRFQRTIFPYDFTGGVRVATGDFNGDGIADLVIGTGPGIATDVRILDGKDAHQLFAVNPFEPAFTGGVYVTTGDLNGDGVPDLVVTPDEGGGPRVLIYDGAGFASRANFFGIDDESFRGGARAAVGDVNGDGRADLIVAAGFGGGPRIAGFNGLTVMTGRAPEKLFNDFFVFEQSLRNGAFVTVGDLDGDGFADLIAGGGPGGGPRVLALSGADLTAGRVDTPDVLFNDFLGDPADRSGVRVAVKDLDGDTQADLIAGDGSGAGNRVVAYRGQALVAGTVKSIFELDPFGDFLGGAFVG</sequence>